<feature type="disulfide bond" evidence="6">
    <location>
        <begin position="45"/>
        <end position="54"/>
    </location>
</feature>
<keyword evidence="2 5" id="KW-0245">EGF-like domain</keyword>
<dbReference type="PROSITE" id="PS50041">
    <property type="entry name" value="C_TYPE_LECTIN_2"/>
    <property type="match status" value="1"/>
</dbReference>
<feature type="domain" description="DSL" evidence="11">
    <location>
        <begin position="43"/>
        <end position="86"/>
    </location>
</feature>
<dbReference type="SMART" id="SM00179">
    <property type="entry name" value="EGF_CA"/>
    <property type="match status" value="1"/>
</dbReference>
<dbReference type="SMART" id="SM00181">
    <property type="entry name" value="EGF"/>
    <property type="match status" value="4"/>
</dbReference>
<dbReference type="GO" id="GO:0016020">
    <property type="term" value="C:membrane"/>
    <property type="evidence" value="ECO:0007669"/>
    <property type="project" value="UniProtKB-SubCell"/>
</dbReference>
<comment type="function">
    <text evidence="7">Putative Notch ligand involved in the mediation of Notch signaling.</text>
</comment>
<dbReference type="EMBL" id="UPTC01000105">
    <property type="protein sequence ID" value="VBB26447.1"/>
    <property type="molecule type" value="Genomic_DNA"/>
</dbReference>
<keyword evidence="13" id="KW-1185">Reference proteome</keyword>
<dbReference type="SUPFAM" id="SSF56436">
    <property type="entry name" value="C-type lectin-like"/>
    <property type="match status" value="1"/>
</dbReference>
<dbReference type="OrthoDB" id="5813299at2759"/>
<gene>
    <name evidence="12" type="ORF">NAV_LOCUS1277</name>
</gene>
<dbReference type="InterPro" id="IPR000742">
    <property type="entry name" value="EGF"/>
</dbReference>
<dbReference type="InterPro" id="IPR016187">
    <property type="entry name" value="CTDL_fold"/>
</dbReference>
<dbReference type="InterPro" id="IPR016186">
    <property type="entry name" value="C-type_lectin-like/link_sf"/>
</dbReference>
<dbReference type="InterPro" id="IPR001304">
    <property type="entry name" value="C-type_lectin-like"/>
</dbReference>
<evidence type="ECO:0000256" key="4">
    <source>
        <dbReference type="ARBA" id="ARBA00023157"/>
    </source>
</evidence>
<evidence type="ECO:0000256" key="5">
    <source>
        <dbReference type="PROSITE-ProRule" id="PRU00076"/>
    </source>
</evidence>
<keyword evidence="7 8" id="KW-0472">Membrane</keyword>
<dbReference type="Gene3D" id="2.10.25.140">
    <property type="match status" value="1"/>
</dbReference>
<evidence type="ECO:0000313" key="12">
    <source>
        <dbReference type="EMBL" id="VBB26447.1"/>
    </source>
</evidence>
<dbReference type="PROSITE" id="PS00022">
    <property type="entry name" value="EGF_1"/>
    <property type="match status" value="3"/>
</dbReference>
<dbReference type="Gene3D" id="3.10.100.10">
    <property type="entry name" value="Mannose-Binding Protein A, subunit A"/>
    <property type="match status" value="1"/>
</dbReference>
<accession>A0A498S3P6</accession>
<evidence type="ECO:0000256" key="2">
    <source>
        <dbReference type="ARBA" id="ARBA00022536"/>
    </source>
</evidence>
<dbReference type="CDD" id="cd00054">
    <property type="entry name" value="EGF_CA"/>
    <property type="match status" value="1"/>
</dbReference>
<feature type="disulfide bond" evidence="5">
    <location>
        <begin position="161"/>
        <end position="178"/>
    </location>
</feature>
<dbReference type="InterPro" id="IPR001881">
    <property type="entry name" value="EGF-like_Ca-bd_dom"/>
</dbReference>
<feature type="disulfide bond" evidence="6">
    <location>
        <begin position="77"/>
        <end position="86"/>
    </location>
</feature>
<protein>
    <recommendedName>
        <fullName evidence="7">Delta-like protein</fullName>
    </recommendedName>
</protein>
<feature type="transmembrane region" description="Helical" evidence="8">
    <location>
        <begin position="458"/>
        <end position="479"/>
    </location>
</feature>
<evidence type="ECO:0000256" key="3">
    <source>
        <dbReference type="ARBA" id="ARBA00022737"/>
    </source>
</evidence>
<proteinExistence type="predicted"/>
<evidence type="ECO:0000259" key="11">
    <source>
        <dbReference type="PROSITE" id="PS51051"/>
    </source>
</evidence>
<comment type="caution">
    <text evidence="5">Lacks conserved residue(s) required for the propagation of feature annotation.</text>
</comment>
<keyword evidence="3 7" id="KW-0677">Repeat</keyword>
<evidence type="ECO:0000256" key="8">
    <source>
        <dbReference type="SAM" id="Phobius"/>
    </source>
</evidence>
<dbReference type="InterPro" id="IPR051830">
    <property type="entry name" value="NOTCH_homolog"/>
</dbReference>
<reference evidence="12 13" key="1">
    <citation type="submission" date="2018-08" db="EMBL/GenBank/DDBJ databases">
        <authorList>
            <person name="Laetsch R D."/>
            <person name="Stevens L."/>
            <person name="Kumar S."/>
            <person name="Blaxter L. M."/>
        </authorList>
    </citation>
    <scope>NUCLEOTIDE SEQUENCE [LARGE SCALE GENOMIC DNA]</scope>
</reference>
<dbReference type="Proteomes" id="UP000276991">
    <property type="component" value="Unassembled WGS sequence"/>
</dbReference>
<feature type="disulfide bond" evidence="5">
    <location>
        <begin position="221"/>
        <end position="230"/>
    </location>
</feature>
<keyword evidence="4 5" id="KW-1015">Disulfide bond</keyword>
<dbReference type="GO" id="GO:0007154">
    <property type="term" value="P:cell communication"/>
    <property type="evidence" value="ECO:0007669"/>
    <property type="project" value="InterPro"/>
</dbReference>
<dbReference type="GO" id="GO:0005509">
    <property type="term" value="F:calcium ion binding"/>
    <property type="evidence" value="ECO:0007669"/>
    <property type="project" value="InterPro"/>
</dbReference>
<keyword evidence="7 8" id="KW-1133">Transmembrane helix</keyword>
<dbReference type="Pfam" id="PF21700">
    <property type="entry name" value="EGF_DL_JAG"/>
    <property type="match status" value="1"/>
</dbReference>
<dbReference type="InterPro" id="IPR001774">
    <property type="entry name" value="DSL"/>
</dbReference>
<keyword evidence="1 7" id="KW-0217">Developmental protein</keyword>
<evidence type="ECO:0000256" key="7">
    <source>
        <dbReference type="RuleBase" id="RU280815"/>
    </source>
</evidence>
<comment type="subcellular location">
    <subcellularLocation>
        <location evidence="7">Membrane</location>
        <topology evidence="7">Single-pass type I membrane protein</topology>
    </subcellularLocation>
</comment>
<evidence type="ECO:0000313" key="13">
    <source>
        <dbReference type="Proteomes" id="UP000276991"/>
    </source>
</evidence>
<evidence type="ECO:0000259" key="9">
    <source>
        <dbReference type="PROSITE" id="PS50026"/>
    </source>
</evidence>
<dbReference type="PROSITE" id="PS50026">
    <property type="entry name" value="EGF_3"/>
    <property type="match status" value="2"/>
</dbReference>
<dbReference type="PANTHER" id="PTHR24033:SF151">
    <property type="entry name" value="NOTCH 2"/>
    <property type="match status" value="1"/>
</dbReference>
<dbReference type="PROSITE" id="PS51051">
    <property type="entry name" value="DSL"/>
    <property type="match status" value="1"/>
</dbReference>
<feature type="disulfide bond" evidence="5">
    <location>
        <begin position="180"/>
        <end position="189"/>
    </location>
</feature>
<dbReference type="AlphaFoldDB" id="A0A498S3P6"/>
<evidence type="ECO:0000256" key="6">
    <source>
        <dbReference type="PROSITE-ProRule" id="PRU00377"/>
    </source>
</evidence>
<sequence length="960" mass="108773">MRHEPNKAIMFRSENFLQLSPSNDVLRITEEKGNTKIEYDVKVECGKNYYGQECAIFCNPSIGSFHFKCSSDGRRLCEDGWSGQNCNDPICANGCINGYCVSPGICKCRNGWQGNSCDRCKPQDGCKNGYCSKPNECICEKNWGGTYCDRDLDYCFHNSPCLNGGKCSSGGLQNYYYCNCTNGFGGQNCEIKLDPCAKVNCGKYGQCRASWNSERKYLCYCDVTHYGDHCQYRMDESNPMDIHFQRSFQPESCKLSNSESMPAGFSWTTVDCRHCICQKHCIIVTEDECLKDKCDYPRGRCLSWLQINSETARRICRERLNAGDQNTQGCARMYLEFDIDNLLPGTTSGDVCFHLLLDANAANITHIGFDCKLISTNTVQVNIISLQFLMDVTMMKDFLKNRILNRLTTSKILAAVVKINDSDNHDRNEHPMLNAILTLRNSAISPTTDFTSLTTKQVLIIIICLMLLIILVLLNISIMKNPHFCARERFEEHCSATEPFDSGIVDRELEENENNSRILEQRRMKSKLQILHESQSDNSILNPIRLQLTGCRVQKDCDEDQICDEKRCIPDLQPVLAMKESKKQSPYCYTNYHCKYWQKCLNGVCMQNFGSLPRMGNLEGLIAPSSSSKPVMREKIPYLETHETAFETPKKATSETANKTSFDAPREATFEALNETTSGAVDETRNQELGVTVSLVLDETVPQIADEEISQAVDETQLQTSTETQQYAESMRIAQPTKFVETGNVYPWIGFQIPLRVRMIVNVMFNSFAQLMDIVFSIRRSQNLAQDVTPIKTAKNQEFAGMDAVIFPILIQSAEPMSNAQLTKFVLWQVTAFRIRILNCMEQVHGSFTFTEGSDYCAKVDANLVTIRDIQQANYVNYMYNAGGNGTYWIGLLKDINGIFKWQSGESVIYTDWEKGKPEPRIGCVIADVTKFGGKWFITDCIEIMSPDQGFICEKDVHRI</sequence>
<feature type="domain" description="C-type lectin" evidence="10">
    <location>
        <begin position="840"/>
        <end position="941"/>
    </location>
</feature>
<dbReference type="Gene3D" id="2.10.25.10">
    <property type="entry name" value="Laminin"/>
    <property type="match status" value="2"/>
</dbReference>
<dbReference type="SMART" id="SM00051">
    <property type="entry name" value="DSL"/>
    <property type="match status" value="1"/>
</dbReference>
<keyword evidence="7" id="KW-0732">Signal</keyword>
<dbReference type="PANTHER" id="PTHR24033">
    <property type="entry name" value="EGF-LIKE DOMAIN-CONTAINING PROTEIN"/>
    <property type="match status" value="1"/>
</dbReference>
<keyword evidence="7 8" id="KW-0812">Transmembrane</keyword>
<dbReference type="SMART" id="SM00034">
    <property type="entry name" value="CLECT"/>
    <property type="match status" value="1"/>
</dbReference>
<dbReference type="Pfam" id="PF01414">
    <property type="entry name" value="DSL"/>
    <property type="match status" value="1"/>
</dbReference>
<evidence type="ECO:0000256" key="1">
    <source>
        <dbReference type="ARBA" id="ARBA00022473"/>
    </source>
</evidence>
<feature type="domain" description="EGF-like" evidence="9">
    <location>
        <begin position="151"/>
        <end position="190"/>
    </location>
</feature>
<feature type="domain" description="EGF-like" evidence="9">
    <location>
        <begin position="192"/>
        <end position="231"/>
    </location>
</feature>
<dbReference type="SUPFAM" id="SSF57196">
    <property type="entry name" value="EGF/Laminin"/>
    <property type="match status" value="2"/>
</dbReference>
<dbReference type="STRING" id="6277.A0A498S3P6"/>
<organism evidence="12 13">
    <name type="scientific">Acanthocheilonema viteae</name>
    <name type="common">Filarial nematode worm</name>
    <name type="synonym">Dipetalonema viteae</name>
    <dbReference type="NCBI Taxonomy" id="6277"/>
    <lineage>
        <taxon>Eukaryota</taxon>
        <taxon>Metazoa</taxon>
        <taxon>Ecdysozoa</taxon>
        <taxon>Nematoda</taxon>
        <taxon>Chromadorea</taxon>
        <taxon>Rhabditida</taxon>
        <taxon>Spirurina</taxon>
        <taxon>Spiruromorpha</taxon>
        <taxon>Filarioidea</taxon>
        <taxon>Onchocercidae</taxon>
        <taxon>Acanthocheilonema</taxon>
    </lineage>
</organism>
<evidence type="ECO:0000259" key="10">
    <source>
        <dbReference type="PROSITE" id="PS50041"/>
    </source>
</evidence>
<name>A0A498S3P6_ACAVI</name>
<dbReference type="PROSITE" id="PS01186">
    <property type="entry name" value="EGF_2"/>
    <property type="match status" value="1"/>
</dbReference>
<dbReference type="CDD" id="cd00037">
    <property type="entry name" value="CLECT"/>
    <property type="match status" value="1"/>
</dbReference>